<protein>
    <recommendedName>
        <fullName evidence="1">SRR1-like domain-containing protein</fullName>
    </recommendedName>
</protein>
<comment type="caution">
    <text evidence="2">The sequence shown here is derived from an EMBL/GenBank/DDBJ whole genome shotgun (WGS) entry which is preliminary data.</text>
</comment>
<keyword evidence="3" id="KW-1185">Reference proteome</keyword>
<evidence type="ECO:0000313" key="2">
    <source>
        <dbReference type="EMBL" id="TRX90934.1"/>
    </source>
</evidence>
<name>A0A553HSM2_9PEZI</name>
<dbReference type="Proteomes" id="UP000319160">
    <property type="component" value="Unassembled WGS sequence"/>
</dbReference>
<accession>A0A553HSM2</accession>
<dbReference type="OrthoDB" id="5318346at2759"/>
<dbReference type="STRING" id="2512241.A0A553HSM2"/>
<proteinExistence type="predicted"/>
<dbReference type="PANTHER" id="PTHR42080">
    <property type="entry name" value="SRR1 DOMAIN-CONTAINING PROTEIN"/>
    <property type="match status" value="1"/>
</dbReference>
<evidence type="ECO:0000259" key="1">
    <source>
        <dbReference type="Pfam" id="PF07985"/>
    </source>
</evidence>
<dbReference type="Pfam" id="PF07985">
    <property type="entry name" value="SRR1"/>
    <property type="match status" value="1"/>
</dbReference>
<organism evidence="2 3">
    <name type="scientific">Xylaria flabelliformis</name>
    <dbReference type="NCBI Taxonomy" id="2512241"/>
    <lineage>
        <taxon>Eukaryota</taxon>
        <taxon>Fungi</taxon>
        <taxon>Dikarya</taxon>
        <taxon>Ascomycota</taxon>
        <taxon>Pezizomycotina</taxon>
        <taxon>Sordariomycetes</taxon>
        <taxon>Xylariomycetidae</taxon>
        <taxon>Xylariales</taxon>
        <taxon>Xylariaceae</taxon>
        <taxon>Xylaria</taxon>
    </lineage>
</organism>
<gene>
    <name evidence="2" type="ORF">FHL15_008139</name>
</gene>
<feature type="domain" description="SRR1-like" evidence="1">
    <location>
        <begin position="82"/>
        <end position="210"/>
    </location>
</feature>
<evidence type="ECO:0000313" key="3">
    <source>
        <dbReference type="Proteomes" id="UP000319160"/>
    </source>
</evidence>
<sequence>MAPSTEKTSSEPQEADTWVEVHRRKGCRRVAKKAPTKKTPRAFIPGESTISLEQVKQEHSRFSSEWLSSPAYAQLRELLSGHTASAGTGSRITKAICFGLGTFDTPVYDWKRATHIQLAAFLAIVEHLQLEANSQIRCIFQEPIFKSVDKAFITSLGHEVVESPVGFELVDSGTMTFGIHLYRDICINILANCIPAIYIGTSCEAWIELIRINNSNLSEPFLDAHAQLQFIGDRKINLKMIDPSTTLLLYLNNPLNNLSHERKHLTLGLITGNSPRTSCTVPASALNILRCLQKWLQHTTYHVSELPYDNTSNRMDWGAWSNMFEEPQHMLSLENPKMSQPPCCNRRTSRRRNYEELSESVKKKRVAAVSGDSLTFAMNDTRWLSEPNGIFTMKHTLIRSFLADITRPIIHIFHSLHGHTLCIAKQKFQPRTNRTSTKPHSESTSIVSIILISFTKLA</sequence>
<dbReference type="PANTHER" id="PTHR42080:SF1">
    <property type="entry name" value="SRR1-LIKE DOMAIN-CONTAINING PROTEIN"/>
    <property type="match status" value="1"/>
</dbReference>
<dbReference type="InterPro" id="IPR012942">
    <property type="entry name" value="SRR1-like"/>
</dbReference>
<reference evidence="3" key="1">
    <citation type="submission" date="2019-06" db="EMBL/GenBank/DDBJ databases">
        <title>Draft genome sequence of the griseofulvin-producing fungus Xylaria cubensis strain G536.</title>
        <authorList>
            <person name="Mead M.E."/>
            <person name="Raja H.A."/>
            <person name="Steenwyk J.L."/>
            <person name="Knowles S.L."/>
            <person name="Oberlies N.H."/>
            <person name="Rokas A."/>
        </authorList>
    </citation>
    <scope>NUCLEOTIDE SEQUENCE [LARGE SCALE GENOMIC DNA]</scope>
    <source>
        <strain evidence="3">G536</strain>
    </source>
</reference>
<dbReference type="AlphaFoldDB" id="A0A553HSM2"/>
<dbReference type="EMBL" id="VFLP01000050">
    <property type="protein sequence ID" value="TRX90934.1"/>
    <property type="molecule type" value="Genomic_DNA"/>
</dbReference>